<gene>
    <name evidence="2" type="ORF">BV898_18195</name>
</gene>
<dbReference type="EMBL" id="MTYJ01000345">
    <property type="protein sequence ID" value="OWA53774.1"/>
    <property type="molecule type" value="Genomic_DNA"/>
</dbReference>
<organism evidence="2 3">
    <name type="scientific">Hypsibius exemplaris</name>
    <name type="common">Freshwater tardigrade</name>
    <dbReference type="NCBI Taxonomy" id="2072580"/>
    <lineage>
        <taxon>Eukaryota</taxon>
        <taxon>Metazoa</taxon>
        <taxon>Ecdysozoa</taxon>
        <taxon>Tardigrada</taxon>
        <taxon>Eutardigrada</taxon>
        <taxon>Parachela</taxon>
        <taxon>Hypsibioidea</taxon>
        <taxon>Hypsibiidae</taxon>
        <taxon>Hypsibius</taxon>
    </lineage>
</organism>
<evidence type="ECO:0000313" key="2">
    <source>
        <dbReference type="EMBL" id="OWA53774.1"/>
    </source>
</evidence>
<protein>
    <submittedName>
        <fullName evidence="2">Uncharacterized protein</fullName>
    </submittedName>
</protein>
<feature type="compositionally biased region" description="Basic residues" evidence="1">
    <location>
        <begin position="267"/>
        <end position="276"/>
    </location>
</feature>
<name>A0A9X6NIE3_HYPEX</name>
<reference evidence="3" key="1">
    <citation type="submission" date="2017-01" db="EMBL/GenBank/DDBJ databases">
        <title>Comparative genomics of anhydrobiosis in the tardigrade Hypsibius dujardini.</title>
        <authorList>
            <person name="Yoshida Y."/>
            <person name="Koutsovoulos G."/>
            <person name="Laetsch D."/>
            <person name="Stevens L."/>
            <person name="Kumar S."/>
            <person name="Horikawa D."/>
            <person name="Ishino K."/>
            <person name="Komine S."/>
            <person name="Tomita M."/>
            <person name="Blaxter M."/>
            <person name="Arakawa K."/>
        </authorList>
    </citation>
    <scope>NUCLEOTIDE SEQUENCE [LARGE SCALE GENOMIC DNA]</scope>
    <source>
        <strain evidence="3">Z151</strain>
    </source>
</reference>
<proteinExistence type="predicted"/>
<dbReference type="AlphaFoldDB" id="A0A9X6NIE3"/>
<sequence length="392" mass="43324">MGRTLCLEFNDEVKELSTSAQGRNKGSRKPLSKKLQDGLFFRKQLYLSWIVSRRLQAIASSLENMYLRPQESLQNITREILESLVIINQTTPSTGAAAKGKLVSLISYVHTHCNTNEQRQFFRAHTTKTANGSDPKYVDCIAIEVTDALKAAIKTGFHGSIDSVSELHNLPFVVLNHNVKFYSRDGPRKDKRCLVIPRIYFSENQIHFIDGANGKGHPNEHEAPSNEQQFSNELDGKSAVSRVEVALEDDFRDGVAVASTPSAKQSKQTKRPRNARAIKNSVTKKLPGLAANSDFSVVLSHEDDFSATHAKLTHQKEKNNQTATIRPTDPSLIGANVRRALPAVSANLTPGSGFHHPVRCHYAGGIRQPHVRATGPMDNLLLDIYTAVGDLD</sequence>
<keyword evidence="3" id="KW-1185">Reference proteome</keyword>
<feature type="region of interest" description="Disordered" evidence="1">
    <location>
        <begin position="210"/>
        <end position="235"/>
    </location>
</feature>
<accession>A0A9X6NIE3</accession>
<feature type="region of interest" description="Disordered" evidence="1">
    <location>
        <begin position="256"/>
        <end position="281"/>
    </location>
</feature>
<evidence type="ECO:0000256" key="1">
    <source>
        <dbReference type="SAM" id="MobiDB-lite"/>
    </source>
</evidence>
<comment type="caution">
    <text evidence="2">The sequence shown here is derived from an EMBL/GenBank/DDBJ whole genome shotgun (WGS) entry which is preliminary data.</text>
</comment>
<evidence type="ECO:0000313" key="3">
    <source>
        <dbReference type="Proteomes" id="UP000192578"/>
    </source>
</evidence>
<dbReference type="Proteomes" id="UP000192578">
    <property type="component" value="Unassembled WGS sequence"/>
</dbReference>